<dbReference type="InterPro" id="IPR036875">
    <property type="entry name" value="Znf_CCHC_sf"/>
</dbReference>
<dbReference type="Proteomes" id="UP000824469">
    <property type="component" value="Unassembled WGS sequence"/>
</dbReference>
<keyword evidence="1" id="KW-0862">Zinc</keyword>
<dbReference type="AlphaFoldDB" id="A0AA38G9Z1"/>
<dbReference type="InterPro" id="IPR001878">
    <property type="entry name" value="Znf_CCHC"/>
</dbReference>
<feature type="region of interest" description="Disordered" evidence="2">
    <location>
        <begin position="278"/>
        <end position="309"/>
    </location>
</feature>
<dbReference type="EMBL" id="JAHRHJ020000004">
    <property type="protein sequence ID" value="KAH9317558.1"/>
    <property type="molecule type" value="Genomic_DNA"/>
</dbReference>
<gene>
    <name evidence="4" type="ORF">KI387_019327</name>
</gene>
<name>A0AA38G9Z1_TAXCH</name>
<proteinExistence type="predicted"/>
<organism evidence="4 5">
    <name type="scientific">Taxus chinensis</name>
    <name type="common">Chinese yew</name>
    <name type="synonym">Taxus wallichiana var. chinensis</name>
    <dbReference type="NCBI Taxonomy" id="29808"/>
    <lineage>
        <taxon>Eukaryota</taxon>
        <taxon>Viridiplantae</taxon>
        <taxon>Streptophyta</taxon>
        <taxon>Embryophyta</taxon>
        <taxon>Tracheophyta</taxon>
        <taxon>Spermatophyta</taxon>
        <taxon>Pinopsida</taxon>
        <taxon>Pinidae</taxon>
        <taxon>Conifers II</taxon>
        <taxon>Cupressales</taxon>
        <taxon>Taxaceae</taxon>
        <taxon>Taxus</taxon>
    </lineage>
</organism>
<feature type="compositionally biased region" description="Polar residues" evidence="2">
    <location>
        <begin position="672"/>
        <end position="690"/>
    </location>
</feature>
<comment type="caution">
    <text evidence="4">The sequence shown here is derived from an EMBL/GenBank/DDBJ whole genome shotgun (WGS) entry which is preliminary data.</text>
</comment>
<sequence length="923" mass="102053">MGYINNSRMKTGKSFAAKKGTATSKSNYSRSYQFRKGNCHNCGKRGHYVQDCAAKREKKSSVFDPEQHQANYTNQHSVSDRNWTNGSEGYDFMKAFESCLENARKSLALSNSDSLEVYSSSTSSSSASDSSQDYSFQSYFSSQDYSSPASECYSSSDSDSCLFYSSSKPDSSEGYSSSASESHDSHLFSLSKLLDSFSLPASDFVNSYCPSPSSTSSITMQDPPTKLSKVRVNTFLTTKPEVWEHYSRQNGSATASHGHITSIKDILSLDCTQPQTSQFFPMSQSEPSPFSSTIQSVETSTSHGDLGSSKMIQSSTVKLVPQPIGELKGIVPENLGKSNRIVPRPLSELKGLVPENLGKSNRIVPQPLSELKGLVPQPLNEMKGFVPQPFRVVKGLVPQPLSELKGCEESQLYQSPTLSISEKASDERQVSIGTGACSLSENIRQVSKEGLDSAEECHKLVHSMHNLSVLLLTNSSSSDHLSESDLQGLQSVICNLSECLVKRMNVSTWTHGSAVNPEKQDVTANTKKTEKGCNTSEEKEDPARISAKAIQSQMLNIEGELNLMKSEIRCLRMELEMKRLKKNHKGAHRNGNIETLANNSDTINGSCPEVSLGIQGNDFDYTAAPISQGGSNGLPDLKLNSIMDSQSKTDANFIEKHEGIILSQDNMFGESIPNSSLETSGHNSGQPNSETQIEQIEGQFRVVQDQRSKHSDLEDQGIEFFENHAEIEKLNPGDNMDFVHMRAYMGNDCDNFLQDGAMVESPTDYKSSLSGHNTGQLNTETEMEQIECQIRVLQEPRSCSEFDIIDQQFEHLHSPQRSDAFAAINSDMDEEKDSDLDDQGIDFFENDKEIEKLNPEDNNDFIDIRACMENTFLEDGAIVESPTETKSSIFSLDMDNVDAIHTVECLESDSSWEQIDFDKEDHI</sequence>
<feature type="region of interest" description="Disordered" evidence="2">
    <location>
        <begin position="517"/>
        <end position="541"/>
    </location>
</feature>
<evidence type="ECO:0000313" key="4">
    <source>
        <dbReference type="EMBL" id="KAH9317558.1"/>
    </source>
</evidence>
<accession>A0AA38G9Z1</accession>
<evidence type="ECO:0000259" key="3">
    <source>
        <dbReference type="PROSITE" id="PS50158"/>
    </source>
</evidence>
<feature type="region of interest" description="Disordered" evidence="2">
    <location>
        <begin position="1"/>
        <end position="29"/>
    </location>
</feature>
<dbReference type="SUPFAM" id="SSF57756">
    <property type="entry name" value="Retrovirus zinc finger-like domains"/>
    <property type="match status" value="1"/>
</dbReference>
<feature type="domain" description="CCHC-type" evidence="3">
    <location>
        <begin position="39"/>
        <end position="52"/>
    </location>
</feature>
<protein>
    <recommendedName>
        <fullName evidence="3">CCHC-type domain-containing protein</fullName>
    </recommendedName>
</protein>
<keyword evidence="5" id="KW-1185">Reference proteome</keyword>
<dbReference type="GO" id="GO:0003676">
    <property type="term" value="F:nucleic acid binding"/>
    <property type="evidence" value="ECO:0007669"/>
    <property type="project" value="InterPro"/>
</dbReference>
<feature type="compositionally biased region" description="Polar residues" evidence="2">
    <location>
        <begin position="68"/>
        <end position="80"/>
    </location>
</feature>
<feature type="region of interest" description="Disordered" evidence="2">
    <location>
        <begin position="60"/>
        <end position="80"/>
    </location>
</feature>
<feature type="region of interest" description="Disordered" evidence="2">
    <location>
        <begin position="671"/>
        <end position="690"/>
    </location>
</feature>
<keyword evidence="1" id="KW-0863">Zinc-finger</keyword>
<evidence type="ECO:0000256" key="1">
    <source>
        <dbReference type="PROSITE-ProRule" id="PRU00047"/>
    </source>
</evidence>
<dbReference type="GO" id="GO:0008270">
    <property type="term" value="F:zinc ion binding"/>
    <property type="evidence" value="ECO:0007669"/>
    <property type="project" value="UniProtKB-KW"/>
</dbReference>
<dbReference type="PROSITE" id="PS50158">
    <property type="entry name" value="ZF_CCHC"/>
    <property type="match status" value="1"/>
</dbReference>
<evidence type="ECO:0000313" key="5">
    <source>
        <dbReference type="Proteomes" id="UP000824469"/>
    </source>
</evidence>
<evidence type="ECO:0000256" key="2">
    <source>
        <dbReference type="SAM" id="MobiDB-lite"/>
    </source>
</evidence>
<keyword evidence="1" id="KW-0479">Metal-binding</keyword>
<reference evidence="4 5" key="1">
    <citation type="journal article" date="2021" name="Nat. Plants">
        <title>The Taxus genome provides insights into paclitaxel biosynthesis.</title>
        <authorList>
            <person name="Xiong X."/>
            <person name="Gou J."/>
            <person name="Liao Q."/>
            <person name="Li Y."/>
            <person name="Zhou Q."/>
            <person name="Bi G."/>
            <person name="Li C."/>
            <person name="Du R."/>
            <person name="Wang X."/>
            <person name="Sun T."/>
            <person name="Guo L."/>
            <person name="Liang H."/>
            <person name="Lu P."/>
            <person name="Wu Y."/>
            <person name="Zhang Z."/>
            <person name="Ro D.K."/>
            <person name="Shang Y."/>
            <person name="Huang S."/>
            <person name="Yan J."/>
        </authorList>
    </citation>
    <scope>NUCLEOTIDE SEQUENCE [LARGE SCALE GENOMIC DNA]</scope>
    <source>
        <strain evidence="4">Ta-2019</strain>
    </source>
</reference>
<feature type="compositionally biased region" description="Polar residues" evidence="2">
    <location>
        <begin position="278"/>
        <end position="303"/>
    </location>
</feature>